<accession>A0A388JN10</accession>
<feature type="domain" description="Codanin-1 C-terminal" evidence="2">
    <location>
        <begin position="1383"/>
        <end position="1518"/>
    </location>
</feature>
<evidence type="ECO:0000256" key="1">
    <source>
        <dbReference type="SAM" id="MobiDB-lite"/>
    </source>
</evidence>
<dbReference type="PANTHER" id="PTHR28678:SF1">
    <property type="entry name" value="CODANIN-1"/>
    <property type="match status" value="1"/>
</dbReference>
<dbReference type="PANTHER" id="PTHR28678">
    <property type="entry name" value="CODANIN-1"/>
    <property type="match status" value="1"/>
</dbReference>
<feature type="region of interest" description="Disordered" evidence="1">
    <location>
        <begin position="294"/>
        <end position="336"/>
    </location>
</feature>
<feature type="compositionally biased region" description="Basic and acidic residues" evidence="1">
    <location>
        <begin position="395"/>
        <end position="413"/>
    </location>
</feature>
<dbReference type="Pfam" id="PF15296">
    <property type="entry name" value="Codanin-1_C"/>
    <property type="match status" value="1"/>
</dbReference>
<dbReference type="InterPro" id="IPR028171">
    <property type="entry name" value="Codanin-1_C"/>
</dbReference>
<proteinExistence type="predicted"/>
<feature type="compositionally biased region" description="Basic residues" evidence="1">
    <location>
        <begin position="385"/>
        <end position="394"/>
    </location>
</feature>
<feature type="region of interest" description="Disordered" evidence="1">
    <location>
        <begin position="135"/>
        <end position="188"/>
    </location>
</feature>
<organism evidence="3 4">
    <name type="scientific">Chara braunii</name>
    <name type="common">Braun's stonewort</name>
    <dbReference type="NCBI Taxonomy" id="69332"/>
    <lineage>
        <taxon>Eukaryota</taxon>
        <taxon>Viridiplantae</taxon>
        <taxon>Streptophyta</taxon>
        <taxon>Charophyceae</taxon>
        <taxon>Charales</taxon>
        <taxon>Characeae</taxon>
        <taxon>Chara</taxon>
    </lineage>
</organism>
<feature type="compositionally biased region" description="Gly residues" evidence="1">
    <location>
        <begin position="175"/>
        <end position="184"/>
    </location>
</feature>
<dbReference type="EMBL" id="BFEA01000002">
    <property type="protein sequence ID" value="GBG59092.1"/>
    <property type="molecule type" value="Genomic_DNA"/>
</dbReference>
<keyword evidence="4" id="KW-1185">Reference proteome</keyword>
<reference evidence="3 4" key="1">
    <citation type="journal article" date="2018" name="Cell">
        <title>The Chara Genome: Secondary Complexity and Implications for Plant Terrestrialization.</title>
        <authorList>
            <person name="Nishiyama T."/>
            <person name="Sakayama H."/>
            <person name="Vries J.D."/>
            <person name="Buschmann H."/>
            <person name="Saint-Marcoux D."/>
            <person name="Ullrich K.K."/>
            <person name="Haas F.B."/>
            <person name="Vanderstraeten L."/>
            <person name="Becker D."/>
            <person name="Lang D."/>
            <person name="Vosolsobe S."/>
            <person name="Rombauts S."/>
            <person name="Wilhelmsson P.K.I."/>
            <person name="Janitza P."/>
            <person name="Kern R."/>
            <person name="Heyl A."/>
            <person name="Rumpler F."/>
            <person name="Villalobos L.I.A.C."/>
            <person name="Clay J.M."/>
            <person name="Skokan R."/>
            <person name="Toyoda A."/>
            <person name="Suzuki Y."/>
            <person name="Kagoshima H."/>
            <person name="Schijlen E."/>
            <person name="Tajeshwar N."/>
            <person name="Catarino B."/>
            <person name="Hetherington A.J."/>
            <person name="Saltykova A."/>
            <person name="Bonnot C."/>
            <person name="Breuninger H."/>
            <person name="Symeonidi A."/>
            <person name="Radhakrishnan G.V."/>
            <person name="Van Nieuwerburgh F."/>
            <person name="Deforce D."/>
            <person name="Chang C."/>
            <person name="Karol K.G."/>
            <person name="Hedrich R."/>
            <person name="Ulvskov P."/>
            <person name="Glockner G."/>
            <person name="Delwiche C.F."/>
            <person name="Petrasek J."/>
            <person name="Van de Peer Y."/>
            <person name="Friml J."/>
            <person name="Beilby M."/>
            <person name="Dolan L."/>
            <person name="Kohara Y."/>
            <person name="Sugano S."/>
            <person name="Fujiyama A."/>
            <person name="Delaux P.-M."/>
            <person name="Quint M."/>
            <person name="TheiBen G."/>
            <person name="Hagemann M."/>
            <person name="Harholt J."/>
            <person name="Dunand C."/>
            <person name="Zachgo S."/>
            <person name="Langdale J."/>
            <person name="Maumus F."/>
            <person name="Straeten D.V.D."/>
            <person name="Gould S.B."/>
            <person name="Rensing S.A."/>
        </authorList>
    </citation>
    <scope>NUCLEOTIDE SEQUENCE [LARGE SCALE GENOMIC DNA]</scope>
    <source>
        <strain evidence="3 4">S276</strain>
    </source>
</reference>
<gene>
    <name evidence="3" type="ORF">CBR_g24435</name>
</gene>
<feature type="compositionally biased region" description="Low complexity" evidence="1">
    <location>
        <begin position="813"/>
        <end position="824"/>
    </location>
</feature>
<feature type="region of interest" description="Disordered" evidence="1">
    <location>
        <begin position="1085"/>
        <end position="1130"/>
    </location>
</feature>
<comment type="caution">
    <text evidence="3">The sequence shown here is derived from an EMBL/GenBank/DDBJ whole genome shotgun (WGS) entry which is preliminary data.</text>
</comment>
<feature type="region of interest" description="Disordered" evidence="1">
    <location>
        <begin position="1024"/>
        <end position="1063"/>
    </location>
</feature>
<dbReference type="OrthoDB" id="20982at2759"/>
<feature type="region of interest" description="Disordered" evidence="1">
    <location>
        <begin position="385"/>
        <end position="413"/>
    </location>
</feature>
<evidence type="ECO:0000259" key="2">
    <source>
        <dbReference type="Pfam" id="PF15296"/>
    </source>
</evidence>
<feature type="compositionally biased region" description="Polar residues" evidence="1">
    <location>
        <begin position="830"/>
        <end position="849"/>
    </location>
</feature>
<dbReference type="InterPro" id="IPR040031">
    <property type="entry name" value="Codanin-1"/>
</dbReference>
<protein>
    <recommendedName>
        <fullName evidence="2">Codanin-1 C-terminal domain-containing protein</fullName>
    </recommendedName>
</protein>
<evidence type="ECO:0000313" key="4">
    <source>
        <dbReference type="Proteomes" id="UP000265515"/>
    </source>
</evidence>
<feature type="region of interest" description="Disordered" evidence="1">
    <location>
        <begin position="212"/>
        <end position="274"/>
    </location>
</feature>
<feature type="region of interest" description="Disordered" evidence="1">
    <location>
        <begin position="813"/>
        <end position="857"/>
    </location>
</feature>
<evidence type="ECO:0000313" key="3">
    <source>
        <dbReference type="EMBL" id="GBG59092.1"/>
    </source>
</evidence>
<dbReference type="GO" id="GO:0006325">
    <property type="term" value="P:chromatin organization"/>
    <property type="evidence" value="ECO:0007669"/>
    <property type="project" value="TreeGrafter"/>
</dbReference>
<dbReference type="STRING" id="69332.A0A388JN10"/>
<dbReference type="Proteomes" id="UP000265515">
    <property type="component" value="Unassembled WGS sequence"/>
</dbReference>
<sequence length="1662" mass="179401">MPRLCRAATMNGNTVVEPGNVMASEAANLAVLRTLLTDNTLPDEDKLLQWLLSTQRSHECLDLKSAKEEDSRSSEFLQQDDECTSSGIVRRSKAVDELPPPWKDICLAATPEGFVETFLSFFHKESMPYLELQEGNQAVTPPQTPETAGRRRGLDLSSLSGQEGPSPVKQMEIGRGAGRGGNDLRGGNDMREQDCSNWKPGVYSQHLVGRVANVGQGNNKRDRSELQGGGGSRRGYGVDEGERVRGPLRVLGEKEVNGRRTDGGRRNSGVGLDTKAGRAVGSAARFAPVPLLSDEDEFPALGSNSPSPAKPVKNSPKQVLQKRIAPTPTRGPLVGSAFVISKTESSLRLEMGNVEQSKHAARSDHNQSDAFVKVDVEALMNKRIHKKQHKRTGPGHKELPLPVEGREEAGMPCDAGKEDGKATVFREDRQNAKLAESGKRANSVRRELLGCCALETASSDDNGGKVANELQFKLIRQSKAECQMNSESKHAKNGLRPSPMKVMMEKDPTAPGVGAQLAGNGRVGKQMHTTRCCGGREPPALSAALSFDSEIESRLAEIRLDEAVCRSDEISGRVDRSAGEQNGEIFASPVLSGSPAHHRVYSAAPGGTFRPDADSEEQCCSDLMRDPPLSRRQCGMPETAEDGKYVCSSAVNGLLSAVATGREKQQHIAKRGMQRRTAIVHGLLIQANLVPSVTLELHVIVQLLSLKPDYMVVSAPVADFDGEGGKEEQFWSPEGPRLGMFENGDDCAAYACLVLRHSGRVPHCVGEKVLSALVEEPAIAKHSPELLAQLTASLVHYQTSALRSAKGYDTADTSANAVAAAESPARQHGGRNQENQSSPSPGTKGTPQRGSAVPMSRPFDAARDSRLNFQTQEAQQLYNNREQCRDIFYELMREVAVGNMFEASSAYRGCTGLGIGSGRGRGGVGGGGRYGGAVGSAKSGGGPSGPGTMMNGCFTLDDGYESFSLKVRHFLSWLRPENYVWFADFLLEQIIQVASTGETDPEVTGLAGGNRAKLQRLHQRLTARGGTKVSGNSLALRSSSLSGSRSPRPGNFRDTVTTDNARGHGTEGPFMLHWRSAVSGSRSSLVFDEPSKEDGTNDGASQLSAHLHGGEKRSCDEGGDAVVGFRPESGDPSPGDIFSFLKAFSEGQRIYALFLHAADSYRLNMHLIWSIESKITSLSRFSPHSRDAAELGSTFAERVLGLRALASFLGYLVFSPLPSALTSAVPGHSMFCFDAEVGASLGKACGVQLGLATGIPPLDLLRVLQDAAKQQILTLTLPWVLEFLKMMKGNCAGMLPPYYRQLISYLWGLYRLPVLQPVHPRFGVGPFCIAAQLDGFFSFMGLSRDLFADAIPCDERRLTQNEDLPSSGDEKAHLVPNGVDDLEGLIDSRYIQNCCPLVMDLHTILTRAKKTRGGSPSPSPQRNIQQMQRLRKIRPVRPHQVLPAASTEDPDGSVIAEFADLTEENPIKLKLQRAFLEQHPHLRRLVDFAVDTVAVNSALAAAMKVLPLALAEASSKLETAILSAVHQFESQCMQEEDACGGKATLKLEAAIDEVIEETIASSIPKALEYALEHSKDRASEALAALVSPDESDQRVGVAAAIAGETAGRAACQRVLVGVPRDIRRRITEEAEVQKRKILPTVMDKWLGTMQGVEGDERQEASV</sequence>
<dbReference type="Gramene" id="GBG59092">
    <property type="protein sequence ID" value="GBG59092"/>
    <property type="gene ID" value="CBR_g24435"/>
</dbReference>
<feature type="compositionally biased region" description="Low complexity" evidence="1">
    <location>
        <begin position="1030"/>
        <end position="1050"/>
    </location>
</feature>
<name>A0A388JN10_CHABU</name>
<feature type="compositionally biased region" description="Basic and acidic residues" evidence="1">
    <location>
        <begin position="236"/>
        <end position="265"/>
    </location>
</feature>
<dbReference type="GO" id="GO:0005634">
    <property type="term" value="C:nucleus"/>
    <property type="evidence" value="ECO:0007669"/>
    <property type="project" value="TreeGrafter"/>
</dbReference>